<dbReference type="InterPro" id="IPR040079">
    <property type="entry name" value="Glutathione_S-Trfase"/>
</dbReference>
<name>A0A084ELV5_SPHYA</name>
<dbReference type="AlphaFoldDB" id="A0A084ELV5"/>
<comment type="caution">
    <text evidence="4">The sequence shown here is derived from an EMBL/GenBank/DDBJ whole genome shotgun (WGS) entry which is preliminary data.</text>
</comment>
<evidence type="ECO:0000313" key="5">
    <source>
        <dbReference type="Proteomes" id="UP000028534"/>
    </source>
</evidence>
<reference evidence="4 5" key="1">
    <citation type="submission" date="2014-03" db="EMBL/GenBank/DDBJ databases">
        <title>Genome sequence of Sphingobium yanoikuyae B1.</title>
        <authorList>
            <person name="Gan H.M."/>
            <person name="Gan H.Y."/>
            <person name="Savka M.A."/>
        </authorList>
    </citation>
    <scope>NUCLEOTIDE SEQUENCE [LARGE SCALE GENOMIC DNA]</scope>
    <source>
        <strain evidence="4 5">B1</strain>
    </source>
</reference>
<dbReference type="PANTHER" id="PTHR42673:SF21">
    <property type="entry name" value="GLUTATHIONE S-TRANSFERASE YFCF"/>
    <property type="match status" value="1"/>
</dbReference>
<organism evidence="4 5">
    <name type="scientific">Sphingobium yanoikuyae</name>
    <name type="common">Sphingomonas yanoikuyae</name>
    <dbReference type="NCBI Taxonomy" id="13690"/>
    <lineage>
        <taxon>Bacteria</taxon>
        <taxon>Pseudomonadati</taxon>
        <taxon>Pseudomonadota</taxon>
        <taxon>Alphaproteobacteria</taxon>
        <taxon>Sphingomonadales</taxon>
        <taxon>Sphingomonadaceae</taxon>
        <taxon>Sphingobium</taxon>
    </lineage>
</organism>
<dbReference type="GO" id="GO:0006749">
    <property type="term" value="P:glutathione metabolic process"/>
    <property type="evidence" value="ECO:0007669"/>
    <property type="project" value="TreeGrafter"/>
</dbReference>
<dbReference type="SUPFAM" id="SSF47616">
    <property type="entry name" value="GST C-terminal domain-like"/>
    <property type="match status" value="1"/>
</dbReference>
<dbReference type="SFLD" id="SFLDS00019">
    <property type="entry name" value="Glutathione_Transferase_(cytos"/>
    <property type="match status" value="1"/>
</dbReference>
<feature type="domain" description="GST N-terminal" evidence="2">
    <location>
        <begin position="2"/>
        <end position="83"/>
    </location>
</feature>
<accession>A0A084ELV5</accession>
<sequence length="214" mass="22992">MSDLTLHGYWRSSASYRVRIALALKGVDYAQVTHDLRSGAQRAPDYRVLAPQGLVPALVTGDTVLTQSGAILEWIEARWPQPPLLPADPGDAAIVRAMAGIIACDIHPLGNLRVLQALRQDFDASEDQVRAWIARWTGEGLAALETLVALHGGTHAFGDSPSFADCHIVPQLYNARRFGVDLTPFPRLCAVDAAACALPAFAAAHPDRQPDADA</sequence>
<dbReference type="InterPro" id="IPR034333">
    <property type="entry name" value="GST_Zeta_N"/>
</dbReference>
<gene>
    <name evidence="4" type="ORF">CP98_02328</name>
</gene>
<feature type="domain" description="GST C-terminal" evidence="3">
    <location>
        <begin position="88"/>
        <end position="214"/>
    </location>
</feature>
<proteinExistence type="inferred from homology"/>
<dbReference type="Gene3D" id="3.40.30.10">
    <property type="entry name" value="Glutaredoxin"/>
    <property type="match status" value="1"/>
</dbReference>
<dbReference type="CDD" id="cd03042">
    <property type="entry name" value="GST_N_Zeta"/>
    <property type="match status" value="1"/>
</dbReference>
<dbReference type="Proteomes" id="UP000028534">
    <property type="component" value="Unassembled WGS sequence"/>
</dbReference>
<dbReference type="InterPro" id="IPR005955">
    <property type="entry name" value="GST_Zeta"/>
</dbReference>
<dbReference type="GO" id="GO:0005737">
    <property type="term" value="C:cytoplasm"/>
    <property type="evidence" value="ECO:0007669"/>
    <property type="project" value="InterPro"/>
</dbReference>
<protein>
    <submittedName>
        <fullName evidence="4">Maleylacetoacetate isomerase</fullName>
    </submittedName>
</protein>
<dbReference type="CDD" id="cd03191">
    <property type="entry name" value="GST_C_Zeta"/>
    <property type="match status" value="1"/>
</dbReference>
<dbReference type="InterPro" id="IPR036249">
    <property type="entry name" value="Thioredoxin-like_sf"/>
</dbReference>
<evidence type="ECO:0000259" key="2">
    <source>
        <dbReference type="PROSITE" id="PS50404"/>
    </source>
</evidence>
<dbReference type="SFLD" id="SFLDG00358">
    <property type="entry name" value="Main_(cytGST)"/>
    <property type="match status" value="1"/>
</dbReference>
<dbReference type="PATRIC" id="fig|13690.10.peg.2390"/>
<dbReference type="InterPro" id="IPR034330">
    <property type="entry name" value="GST_Zeta_C"/>
</dbReference>
<dbReference type="eggNOG" id="COG0625">
    <property type="taxonomic scope" value="Bacteria"/>
</dbReference>
<dbReference type="PROSITE" id="PS50404">
    <property type="entry name" value="GST_NTER"/>
    <property type="match status" value="1"/>
</dbReference>
<evidence type="ECO:0000259" key="3">
    <source>
        <dbReference type="PROSITE" id="PS50405"/>
    </source>
</evidence>
<keyword evidence="4" id="KW-0413">Isomerase</keyword>
<dbReference type="PANTHER" id="PTHR42673">
    <property type="entry name" value="MALEYLACETOACETATE ISOMERASE"/>
    <property type="match status" value="1"/>
</dbReference>
<dbReference type="InterPro" id="IPR036282">
    <property type="entry name" value="Glutathione-S-Trfase_C_sf"/>
</dbReference>
<dbReference type="InterPro" id="IPR004045">
    <property type="entry name" value="Glutathione_S-Trfase_N"/>
</dbReference>
<dbReference type="STRING" id="13690.AX777_08095"/>
<dbReference type="RefSeq" id="WP_037519542.1">
    <property type="nucleotide sequence ID" value="NZ_JGVR01000012.1"/>
</dbReference>
<dbReference type="NCBIfam" id="TIGR01262">
    <property type="entry name" value="maiA"/>
    <property type="match status" value="1"/>
</dbReference>
<dbReference type="SUPFAM" id="SSF52833">
    <property type="entry name" value="Thioredoxin-like"/>
    <property type="match status" value="1"/>
</dbReference>
<dbReference type="InterPro" id="IPR010987">
    <property type="entry name" value="Glutathione-S-Trfase_C-like"/>
</dbReference>
<comment type="similarity">
    <text evidence="1">Belongs to the GST superfamily. Zeta family.</text>
</comment>
<dbReference type="Pfam" id="PF02798">
    <property type="entry name" value="GST_N"/>
    <property type="match status" value="1"/>
</dbReference>
<dbReference type="GO" id="GO:0004364">
    <property type="term" value="F:glutathione transferase activity"/>
    <property type="evidence" value="ECO:0007669"/>
    <property type="project" value="TreeGrafter"/>
</dbReference>
<dbReference type="Gene3D" id="1.20.1050.10">
    <property type="match status" value="1"/>
</dbReference>
<evidence type="ECO:0000256" key="1">
    <source>
        <dbReference type="ARBA" id="ARBA00010007"/>
    </source>
</evidence>
<dbReference type="PROSITE" id="PS50405">
    <property type="entry name" value="GST_CTER"/>
    <property type="match status" value="1"/>
</dbReference>
<evidence type="ECO:0000313" key="4">
    <source>
        <dbReference type="EMBL" id="KEZ18947.1"/>
    </source>
</evidence>
<dbReference type="GO" id="GO:0016034">
    <property type="term" value="F:maleylacetoacetate isomerase activity"/>
    <property type="evidence" value="ECO:0007669"/>
    <property type="project" value="TreeGrafter"/>
</dbReference>
<dbReference type="EMBL" id="JGVR01000012">
    <property type="protein sequence ID" value="KEZ18947.1"/>
    <property type="molecule type" value="Genomic_DNA"/>
</dbReference>
<dbReference type="GO" id="GO:0006559">
    <property type="term" value="P:L-phenylalanine catabolic process"/>
    <property type="evidence" value="ECO:0007669"/>
    <property type="project" value="TreeGrafter"/>
</dbReference>